<dbReference type="InterPro" id="IPR011989">
    <property type="entry name" value="ARM-like"/>
</dbReference>
<comment type="subcellular location">
    <subcellularLocation>
        <location evidence="2 5">Nucleus</location>
    </subcellularLocation>
</comment>
<dbReference type="Proteomes" id="UP001063166">
    <property type="component" value="Unassembled WGS sequence"/>
</dbReference>
<comment type="similarity">
    <text evidence="3 5">Belongs to the IPI1/TEX10 family.</text>
</comment>
<sequence length="739" mass="81131">MPKSAKKRKDKAADFSKAKLKLGKGKQLPSNAIDTSFKARSIALPSQSIAHEKDASVPTTKRRLTLEDLITHTRHYSASTRKDAILGLRELFEANWDLVESSFTALINACVRLIGDEDANVRKALLAFFAWLLPRMPQSDLLPHSPLLLLFTASAQTHIFPEIRIDAIRFLDLFLECIPQAVVAGWSEDNNGHGARILEGYLGILNAGTKFGETDGPLKATSTASVVLTPASKLIVLHSLATFLQVSLSCFAGPSSSTSYDPSSLLRAWYLASSFARQADYRSFEELLRPSPPGSRGHRIWQEVVDQEERDDDVPHDRSTRALFSGDQFSLQELEEISNVIKTSDFYDTDGLDTSFVAHLARTLHSTLIATFLDCAPAVFSPSASPSETQVRLVLAVGQITRSLYGVILQNPASAKGSCSATAEDLRVLLGYMMPYFPFRHSGNRDIKIEQAFEDLNLIFCELTSLLVLATNAESIGPRRQGKLRQINQELSTGNGPKGVLSMQVQGVSEYILQLLRSEPVAGSQVGRALTVGAYVALLPAIWMLLNGASAQHQRISSAVLHATIEHSIKTSSKSALKRLTIEFVARLVLLSTVPGYHGSLRSGRDPGEDKKLEDWVVHLPQPLWEFGANNLPGSEIILRFLLRLLQRRSKIIHSSATVASLRSKLIPYFTIAHPVRGQVPGPYSKLPVASPLRRLALDLVAILMSAESGREDGLGAAVDQATMGTEEQEYWVEIQRLS</sequence>
<keyword evidence="5" id="KW-0698">rRNA processing</keyword>
<feature type="domain" description="Pre-rRNA-processing protein Ipi1 N-terminal" evidence="6">
    <location>
        <begin position="140"/>
        <end position="244"/>
    </location>
</feature>
<keyword evidence="8" id="KW-1185">Reference proteome</keyword>
<evidence type="ECO:0000313" key="8">
    <source>
        <dbReference type="Proteomes" id="UP001063166"/>
    </source>
</evidence>
<dbReference type="OrthoDB" id="361362at2759"/>
<comment type="subunit">
    <text evidence="5">Component of the RIX1 complex.</text>
</comment>
<dbReference type="GO" id="GO:0120330">
    <property type="term" value="C:rixosome complex"/>
    <property type="evidence" value="ECO:0007669"/>
    <property type="project" value="UniProtKB-UniRule"/>
</dbReference>
<keyword evidence="5" id="KW-0690">Ribosome biogenesis</keyword>
<dbReference type="Gene3D" id="1.25.10.10">
    <property type="entry name" value="Leucine-rich Repeat Variant"/>
    <property type="match status" value="1"/>
</dbReference>
<dbReference type="GO" id="GO:0006364">
    <property type="term" value="P:rRNA processing"/>
    <property type="evidence" value="ECO:0007669"/>
    <property type="project" value="UniProtKB-UniRule"/>
</dbReference>
<evidence type="ECO:0000256" key="3">
    <source>
        <dbReference type="ARBA" id="ARBA00006427"/>
    </source>
</evidence>
<reference evidence="7" key="1">
    <citation type="submission" date="2022-07" db="EMBL/GenBank/DDBJ databases">
        <title>The genome of Lyophyllum shimeji provides insight into the initial evolution of ectomycorrhizal fungal genome.</title>
        <authorList>
            <person name="Kobayashi Y."/>
            <person name="Shibata T."/>
            <person name="Hirakawa H."/>
            <person name="Shigenobu S."/>
            <person name="Nishiyama T."/>
            <person name="Yamada A."/>
            <person name="Hasebe M."/>
            <person name="Kawaguchi M."/>
        </authorList>
    </citation>
    <scope>NUCLEOTIDE SEQUENCE</scope>
    <source>
        <strain evidence="7">AT787</strain>
    </source>
</reference>
<dbReference type="AlphaFoldDB" id="A0A9P3PIW1"/>
<organism evidence="7 8">
    <name type="scientific">Lyophyllum shimeji</name>
    <name type="common">Hon-shimeji</name>
    <name type="synonym">Tricholoma shimeji</name>
    <dbReference type="NCBI Taxonomy" id="47721"/>
    <lineage>
        <taxon>Eukaryota</taxon>
        <taxon>Fungi</taxon>
        <taxon>Dikarya</taxon>
        <taxon>Basidiomycota</taxon>
        <taxon>Agaricomycotina</taxon>
        <taxon>Agaricomycetes</taxon>
        <taxon>Agaricomycetidae</taxon>
        <taxon>Agaricales</taxon>
        <taxon>Tricholomatineae</taxon>
        <taxon>Lyophyllaceae</taxon>
        <taxon>Lyophyllum</taxon>
    </lineage>
</organism>
<dbReference type="EMBL" id="BRPK01000003">
    <property type="protein sequence ID" value="GLB36226.1"/>
    <property type="molecule type" value="Genomic_DNA"/>
</dbReference>
<dbReference type="SUPFAM" id="SSF48371">
    <property type="entry name" value="ARM repeat"/>
    <property type="match status" value="1"/>
</dbReference>
<dbReference type="InterPro" id="IPR024679">
    <property type="entry name" value="Ipi1_N"/>
</dbReference>
<evidence type="ECO:0000313" key="7">
    <source>
        <dbReference type="EMBL" id="GLB36226.1"/>
    </source>
</evidence>
<protein>
    <recommendedName>
        <fullName evidence="5">Pre-rRNA-processing protein</fullName>
    </recommendedName>
</protein>
<evidence type="ECO:0000259" key="6">
    <source>
        <dbReference type="Pfam" id="PF12333"/>
    </source>
</evidence>
<evidence type="ECO:0000256" key="1">
    <source>
        <dbReference type="ARBA" id="ARBA00002355"/>
    </source>
</evidence>
<dbReference type="PANTHER" id="PTHR16056:SF2">
    <property type="entry name" value="TESTIS-EXPRESSED PROTEIN 10"/>
    <property type="match status" value="1"/>
</dbReference>
<keyword evidence="4 5" id="KW-0539">Nucleus</keyword>
<name>A0A9P3PIW1_LYOSH</name>
<dbReference type="PANTHER" id="PTHR16056">
    <property type="entry name" value="REGULATOR OF MICROTUBULE DYNAMICS PROTEIN"/>
    <property type="match status" value="1"/>
</dbReference>
<proteinExistence type="inferred from homology"/>
<evidence type="ECO:0000256" key="5">
    <source>
        <dbReference type="RuleBase" id="RU368021"/>
    </source>
</evidence>
<dbReference type="GO" id="GO:0005634">
    <property type="term" value="C:nucleus"/>
    <property type="evidence" value="ECO:0007669"/>
    <property type="project" value="UniProtKB-SubCell"/>
</dbReference>
<comment type="caution">
    <text evidence="7">The sequence shown here is derived from an EMBL/GenBank/DDBJ whole genome shotgun (WGS) entry which is preliminary data.</text>
</comment>
<evidence type="ECO:0000256" key="4">
    <source>
        <dbReference type="ARBA" id="ARBA00023242"/>
    </source>
</evidence>
<gene>
    <name evidence="7" type="primary">IPI1</name>
    <name evidence="7" type="ORF">LshimejAT787_0305140</name>
</gene>
<evidence type="ECO:0000256" key="2">
    <source>
        <dbReference type="ARBA" id="ARBA00004123"/>
    </source>
</evidence>
<comment type="function">
    <text evidence="1 5">Component of the RIX1 complex required for processing of ITS2 sequences from 35S pre-rRNA.</text>
</comment>
<dbReference type="InterPro" id="IPR016024">
    <property type="entry name" value="ARM-type_fold"/>
</dbReference>
<accession>A0A9P3PIW1</accession>
<dbReference type="Pfam" id="PF12333">
    <property type="entry name" value="Ipi1_N"/>
    <property type="match status" value="1"/>
</dbReference>